<dbReference type="RefSeq" id="WP_062484973.1">
    <property type="nucleotide sequence ID" value="NZ_KQ960927.1"/>
</dbReference>
<keyword evidence="1" id="KW-0472">Membrane</keyword>
<accession>A0A134CLC5</accession>
<proteinExistence type="predicted"/>
<dbReference type="Proteomes" id="UP000070160">
    <property type="component" value="Unassembled WGS sequence"/>
</dbReference>
<protein>
    <recommendedName>
        <fullName evidence="4">LPS export ABC transporter periplasmic protein LptC</fullName>
    </recommendedName>
</protein>
<dbReference type="PATRIC" id="fig|1588748.3.peg.210"/>
<evidence type="ECO:0000256" key="1">
    <source>
        <dbReference type="SAM" id="Phobius"/>
    </source>
</evidence>
<name>A0A134CLC5_9FIRM</name>
<dbReference type="EMBL" id="LSDT01000004">
    <property type="protein sequence ID" value="KXB92985.1"/>
    <property type="molecule type" value="Genomic_DNA"/>
</dbReference>
<gene>
    <name evidence="2" type="ORF">HMPREF3182_00216</name>
</gene>
<keyword evidence="1" id="KW-0812">Transmembrane</keyword>
<comment type="caution">
    <text evidence="2">The sequence shown here is derived from an EMBL/GenBank/DDBJ whole genome shotgun (WGS) entry which is preliminary data.</text>
</comment>
<sequence>MQTLFRKYKKVIIAGSVVFLFIVLLYSILRQTEQSTLPRALVKAISFQGTQIEERKKGRLVWRIGSRQIKVDQDTQQVYVKQPQGKFCSAEGMVMSFHASACLIDRKQAKVIIEAPIEITTSQGDRLQTKGNIVYNGKTETITGGPVVIYRSDGIKLQANSFISDVSLQHVKLKGQAKLTKGE</sequence>
<evidence type="ECO:0000313" key="3">
    <source>
        <dbReference type="Proteomes" id="UP000070160"/>
    </source>
</evidence>
<keyword evidence="3" id="KW-1185">Reference proteome</keyword>
<dbReference type="InterPro" id="IPR010664">
    <property type="entry name" value="LipoPS_assembly_LptC-rel"/>
</dbReference>
<organism evidence="2 3">
    <name type="scientific">Megasphaera hutchinsoni</name>
    <dbReference type="NCBI Taxonomy" id="1588748"/>
    <lineage>
        <taxon>Bacteria</taxon>
        <taxon>Bacillati</taxon>
        <taxon>Bacillota</taxon>
        <taxon>Negativicutes</taxon>
        <taxon>Veillonellales</taxon>
        <taxon>Veillonellaceae</taxon>
        <taxon>Megasphaera</taxon>
    </lineage>
</organism>
<reference evidence="3" key="1">
    <citation type="submission" date="2016-01" db="EMBL/GenBank/DDBJ databases">
        <authorList>
            <person name="Mitreva M."/>
            <person name="Pepin K.H."/>
            <person name="Mihindukulasuriya K.A."/>
            <person name="Fulton R."/>
            <person name="Fronick C."/>
            <person name="O'Laughlin M."/>
            <person name="Miner T."/>
            <person name="Herter B."/>
            <person name="Rosa B.A."/>
            <person name="Cordes M."/>
            <person name="Tomlinson C."/>
            <person name="Wollam A."/>
            <person name="Palsikar V.B."/>
            <person name="Mardis E.R."/>
            <person name="Wilson R.K."/>
        </authorList>
    </citation>
    <scope>NUCLEOTIDE SEQUENCE [LARGE SCALE GENOMIC DNA]</scope>
    <source>
        <strain evidence="3">KA00182</strain>
    </source>
</reference>
<dbReference type="AlphaFoldDB" id="A0A134CLC5"/>
<feature type="transmembrane region" description="Helical" evidence="1">
    <location>
        <begin position="12"/>
        <end position="29"/>
    </location>
</feature>
<evidence type="ECO:0000313" key="2">
    <source>
        <dbReference type="EMBL" id="KXB92985.1"/>
    </source>
</evidence>
<dbReference type="STRING" id="1588748.HMPREF3182_00216"/>
<dbReference type="Pfam" id="PF06835">
    <property type="entry name" value="LptC"/>
    <property type="match status" value="1"/>
</dbReference>
<keyword evidence="1" id="KW-1133">Transmembrane helix</keyword>
<evidence type="ECO:0008006" key="4">
    <source>
        <dbReference type="Google" id="ProtNLM"/>
    </source>
</evidence>